<proteinExistence type="predicted"/>
<sequence>MILVIRHNNYLLTINEGCTGWIDFYRCNLIIRMTIRCCPIDSL</sequence>
<evidence type="ECO:0000313" key="3">
    <source>
        <dbReference type="WBParaSite" id="SCUD_0001783201-mRNA-1"/>
    </source>
</evidence>
<evidence type="ECO:0000313" key="1">
    <source>
        <dbReference type="EMBL" id="VDP64340.1"/>
    </source>
</evidence>
<gene>
    <name evidence="1" type="ORF">SCUD_LOCUS17829</name>
</gene>
<name>A0A183KRZ3_9TREM</name>
<reference evidence="1 2" key="2">
    <citation type="submission" date="2018-11" db="EMBL/GenBank/DDBJ databases">
        <authorList>
            <consortium name="Pathogen Informatics"/>
        </authorList>
    </citation>
    <scope>NUCLEOTIDE SEQUENCE [LARGE SCALE GENOMIC DNA]</scope>
    <source>
        <strain evidence="1">Dakar</strain>
        <strain evidence="2">Dakar, Senegal</strain>
    </source>
</reference>
<dbReference type="AlphaFoldDB" id="A0A183KRZ3"/>
<protein>
    <submittedName>
        <fullName evidence="1 3">Uncharacterized protein</fullName>
    </submittedName>
</protein>
<reference evidence="3" key="1">
    <citation type="submission" date="2016-06" db="UniProtKB">
        <authorList>
            <consortium name="WormBaseParasite"/>
        </authorList>
    </citation>
    <scope>IDENTIFICATION</scope>
</reference>
<dbReference type="EMBL" id="UZAK01040271">
    <property type="protein sequence ID" value="VDP64340.1"/>
    <property type="molecule type" value="Genomic_DNA"/>
</dbReference>
<dbReference type="WBParaSite" id="SCUD_0001783201-mRNA-1">
    <property type="protein sequence ID" value="SCUD_0001783201-mRNA-1"/>
    <property type="gene ID" value="SCUD_0001783201"/>
</dbReference>
<organism evidence="3">
    <name type="scientific">Schistosoma curassoni</name>
    <dbReference type="NCBI Taxonomy" id="6186"/>
    <lineage>
        <taxon>Eukaryota</taxon>
        <taxon>Metazoa</taxon>
        <taxon>Spiralia</taxon>
        <taxon>Lophotrochozoa</taxon>
        <taxon>Platyhelminthes</taxon>
        <taxon>Trematoda</taxon>
        <taxon>Digenea</taxon>
        <taxon>Strigeidida</taxon>
        <taxon>Schistosomatoidea</taxon>
        <taxon>Schistosomatidae</taxon>
        <taxon>Schistosoma</taxon>
    </lineage>
</organism>
<keyword evidence="2" id="KW-1185">Reference proteome</keyword>
<dbReference type="Proteomes" id="UP000279833">
    <property type="component" value="Unassembled WGS sequence"/>
</dbReference>
<evidence type="ECO:0000313" key="2">
    <source>
        <dbReference type="Proteomes" id="UP000279833"/>
    </source>
</evidence>
<accession>A0A183KRZ3</accession>